<evidence type="ECO:0000313" key="1">
    <source>
        <dbReference type="EMBL" id="GAA4310126.1"/>
    </source>
</evidence>
<protein>
    <submittedName>
        <fullName evidence="1">Uncharacterized protein</fullName>
    </submittedName>
</protein>
<proteinExistence type="predicted"/>
<evidence type="ECO:0000313" key="2">
    <source>
        <dbReference type="Proteomes" id="UP001501844"/>
    </source>
</evidence>
<keyword evidence="2" id="KW-1185">Reference proteome</keyword>
<dbReference type="RefSeq" id="WP_345167304.1">
    <property type="nucleotide sequence ID" value="NZ_BAABGX010000002.1"/>
</dbReference>
<sequence length="61" mass="7135">MKSLQEKLKTKQKPLTPERLKMYPGLQKLSDKEAEEIFESLSLLAQLCYELYTESQVNDKT</sequence>
<reference evidence="2" key="1">
    <citation type="journal article" date="2019" name="Int. J. Syst. Evol. Microbiol.">
        <title>The Global Catalogue of Microorganisms (GCM) 10K type strain sequencing project: providing services to taxonomists for standard genome sequencing and annotation.</title>
        <authorList>
            <consortium name="The Broad Institute Genomics Platform"/>
            <consortium name="The Broad Institute Genome Sequencing Center for Infectious Disease"/>
            <person name="Wu L."/>
            <person name="Ma J."/>
        </authorList>
    </citation>
    <scope>NUCLEOTIDE SEQUENCE [LARGE SCALE GENOMIC DNA]</scope>
    <source>
        <strain evidence="2">JCM 17917</strain>
    </source>
</reference>
<dbReference type="EMBL" id="BAABGX010000002">
    <property type="protein sequence ID" value="GAA4310126.1"/>
    <property type="molecule type" value="Genomic_DNA"/>
</dbReference>
<name>A0ABP8FT74_9BACT</name>
<gene>
    <name evidence="1" type="ORF">GCM10023183_27780</name>
</gene>
<accession>A0ABP8FT74</accession>
<dbReference type="Proteomes" id="UP001501844">
    <property type="component" value="Unassembled WGS sequence"/>
</dbReference>
<organism evidence="1 2">
    <name type="scientific">Nibribacter koreensis</name>
    <dbReference type="NCBI Taxonomy" id="1084519"/>
    <lineage>
        <taxon>Bacteria</taxon>
        <taxon>Pseudomonadati</taxon>
        <taxon>Bacteroidota</taxon>
        <taxon>Cytophagia</taxon>
        <taxon>Cytophagales</taxon>
        <taxon>Hymenobacteraceae</taxon>
        <taxon>Nibribacter</taxon>
    </lineage>
</organism>
<comment type="caution">
    <text evidence="1">The sequence shown here is derived from an EMBL/GenBank/DDBJ whole genome shotgun (WGS) entry which is preliminary data.</text>
</comment>